<keyword evidence="3" id="KW-0732">Signal</keyword>
<dbReference type="AlphaFoldDB" id="A0A1G6CIC0"/>
<reference evidence="4 5" key="1">
    <citation type="submission" date="2016-10" db="EMBL/GenBank/DDBJ databases">
        <authorList>
            <person name="de Groot N.N."/>
        </authorList>
    </citation>
    <scope>NUCLEOTIDE SEQUENCE [LARGE SCALE GENOMIC DNA]</scope>
    <source>
        <strain evidence="4 5">DSM 3217</strain>
    </source>
</reference>
<dbReference type="EMBL" id="FMXR01000020">
    <property type="protein sequence ID" value="SDB32649.1"/>
    <property type="molecule type" value="Genomic_DNA"/>
</dbReference>
<keyword evidence="5" id="KW-1185">Reference proteome</keyword>
<dbReference type="InterPro" id="IPR026906">
    <property type="entry name" value="LRR_5"/>
</dbReference>
<feature type="chain" id="PRO_5039419462" evidence="3">
    <location>
        <begin position="22"/>
        <end position="561"/>
    </location>
</feature>
<feature type="region of interest" description="Disordered" evidence="1">
    <location>
        <begin position="306"/>
        <end position="350"/>
    </location>
</feature>
<dbReference type="InterPro" id="IPR053139">
    <property type="entry name" value="Surface_bspA-like"/>
</dbReference>
<keyword evidence="2" id="KW-0472">Membrane</keyword>
<evidence type="ECO:0000313" key="5">
    <source>
        <dbReference type="Proteomes" id="UP000199228"/>
    </source>
</evidence>
<feature type="compositionally biased region" description="Acidic residues" evidence="1">
    <location>
        <begin position="314"/>
        <end position="328"/>
    </location>
</feature>
<organism evidence="4 5">
    <name type="scientific">Eubacterium oxidoreducens</name>
    <dbReference type="NCBI Taxonomy" id="1732"/>
    <lineage>
        <taxon>Bacteria</taxon>
        <taxon>Bacillati</taxon>
        <taxon>Bacillota</taxon>
        <taxon>Clostridia</taxon>
        <taxon>Eubacteriales</taxon>
        <taxon>Eubacteriaceae</taxon>
        <taxon>Eubacterium</taxon>
    </lineage>
</organism>
<proteinExistence type="predicted"/>
<dbReference type="PANTHER" id="PTHR45661:SF3">
    <property type="entry name" value="IG-LIKE DOMAIN-CONTAINING PROTEIN"/>
    <property type="match status" value="1"/>
</dbReference>
<protein>
    <submittedName>
        <fullName evidence="4">Leucine rich repeat-containing protein</fullName>
    </submittedName>
</protein>
<evidence type="ECO:0000256" key="2">
    <source>
        <dbReference type="SAM" id="Phobius"/>
    </source>
</evidence>
<dbReference type="Pfam" id="PF13306">
    <property type="entry name" value="LRR_5"/>
    <property type="match status" value="3"/>
</dbReference>
<gene>
    <name evidence="4" type="ORF">SAMN02910417_02418</name>
</gene>
<dbReference type="Proteomes" id="UP000199228">
    <property type="component" value="Unassembled WGS sequence"/>
</dbReference>
<name>A0A1G6CIC0_EUBOX</name>
<feature type="transmembrane region" description="Helical" evidence="2">
    <location>
        <begin position="536"/>
        <end position="554"/>
    </location>
</feature>
<dbReference type="OrthoDB" id="1767172at2"/>
<dbReference type="SUPFAM" id="SSF52058">
    <property type="entry name" value="L domain-like"/>
    <property type="match status" value="1"/>
</dbReference>
<keyword evidence="2" id="KW-0812">Transmembrane</keyword>
<evidence type="ECO:0000256" key="1">
    <source>
        <dbReference type="SAM" id="MobiDB-lite"/>
    </source>
</evidence>
<dbReference type="STRING" id="1732.SAMN02910417_02418"/>
<evidence type="ECO:0000256" key="3">
    <source>
        <dbReference type="SAM" id="SignalP"/>
    </source>
</evidence>
<feature type="signal peptide" evidence="3">
    <location>
        <begin position="1"/>
        <end position="21"/>
    </location>
</feature>
<sequence>MKQRKKIIAWVLAFAMVVAVAAPASQAIVAKGSSVTADETEQEFVITDGVLTAYNGTGGAVSIPSGVTKVAASAFSGNPSITSVSFASSVKTIAAGAFSNCTNLSSVSIPSTITSVGSSAFAGCSSLSSVSYSSSSFPASVFSGCTSLSSFTVPSGAGSIPSGAFANCSNLTSVNLGSVSSIDFSAFSGCTNLTSISVSGSYSSSDGCVYSGNKLLYVPRGKTSVSIKSGTTTIASGAFTGCTMTSLKIPSSVKTIESGAFSSSSIGTVTIPSSVTSIGAQSGWEVNLIRGKSKSAANKYANNNNIPFEAIDSSSDEEDSSSDEEESESSGSSSGSSGSSASTSGSLDPSSPNYYGVEVISGIDDTIETKTIQVADDQEPFTRKEMKQYIRWNKNYNISFETEDGIMVKFAKGSMSLVDDVDEYDMRVNLILKYKKRTVDAQEMNSKNFAFELDYYYEGELPATAYVYVPIGTKYAGETLYYYMCEDDQLENISYGTVSEDGYLVVSQNHCSNYVGLSEGIHVKDGTPTTADGFDIRYLLIIAVAAVGGYLLIIRRNGKSA</sequence>
<dbReference type="PANTHER" id="PTHR45661">
    <property type="entry name" value="SURFACE ANTIGEN"/>
    <property type="match status" value="1"/>
</dbReference>
<keyword evidence="2" id="KW-1133">Transmembrane helix</keyword>
<feature type="compositionally biased region" description="Low complexity" evidence="1">
    <location>
        <begin position="329"/>
        <end position="350"/>
    </location>
</feature>
<dbReference type="InterPro" id="IPR032675">
    <property type="entry name" value="LRR_dom_sf"/>
</dbReference>
<dbReference type="RefSeq" id="WP_090174613.1">
    <property type="nucleotide sequence ID" value="NZ_FMXR01000020.1"/>
</dbReference>
<evidence type="ECO:0000313" key="4">
    <source>
        <dbReference type="EMBL" id="SDB32649.1"/>
    </source>
</evidence>
<dbReference type="Gene3D" id="3.80.10.10">
    <property type="entry name" value="Ribonuclease Inhibitor"/>
    <property type="match status" value="2"/>
</dbReference>
<accession>A0A1G6CIC0</accession>